<dbReference type="Pfam" id="PF13503">
    <property type="entry name" value="DUF4123"/>
    <property type="match status" value="1"/>
</dbReference>
<dbReference type="RefSeq" id="WP_112780687.1">
    <property type="nucleotide sequence ID" value="NZ_CABMNQ010000015.1"/>
</dbReference>
<evidence type="ECO:0000313" key="3">
    <source>
        <dbReference type="Proteomes" id="UP000251576"/>
    </source>
</evidence>
<dbReference type="Proteomes" id="UP000251576">
    <property type="component" value="Unassembled WGS sequence"/>
</dbReference>
<protein>
    <recommendedName>
        <fullName evidence="1">DUF4123 domain-containing protein</fullName>
    </recommendedName>
</protein>
<evidence type="ECO:0000259" key="1">
    <source>
        <dbReference type="Pfam" id="PF13503"/>
    </source>
</evidence>
<organism evidence="2 3">
    <name type="scientific">Enterobacter cloacae</name>
    <dbReference type="NCBI Taxonomy" id="550"/>
    <lineage>
        <taxon>Bacteria</taxon>
        <taxon>Pseudomonadati</taxon>
        <taxon>Pseudomonadota</taxon>
        <taxon>Gammaproteobacteria</taxon>
        <taxon>Enterobacterales</taxon>
        <taxon>Enterobacteriaceae</taxon>
        <taxon>Enterobacter</taxon>
        <taxon>Enterobacter cloacae complex</taxon>
    </lineage>
</organism>
<dbReference type="AlphaFoldDB" id="A0A330GBQ2"/>
<dbReference type="EMBL" id="QMDH01000015">
    <property type="protein sequence ID" value="RAZ68122.1"/>
    <property type="molecule type" value="Genomic_DNA"/>
</dbReference>
<dbReference type="InterPro" id="IPR025391">
    <property type="entry name" value="DUF4123"/>
</dbReference>
<name>A0A330GBQ2_ENTCL</name>
<sequence length="253" mass="29183">MNINKHSINTEVASWTSVNKWIQSLTSGSLFAILSNTNGAHGVKAWYKYDGSATPFGLYSNTRYSEWRAVMPVLVPVARYSRFLLWVEKESANYRGWGWLGSSSLSTEKIATQLRNLMQVNMPEGNTVFFRYWDAGFFSHHVNFYGDEWGQILPAFSDYWLNGKTHHLITSPVSESQHRFPLSIPQKLIDEMNQSNNMPLVLNTLKVISEVYPERILNWPEKQLTRRLSQLLTPELCSKNDWLSIVMSELERA</sequence>
<proteinExistence type="predicted"/>
<evidence type="ECO:0000313" key="2">
    <source>
        <dbReference type="EMBL" id="RAZ68122.1"/>
    </source>
</evidence>
<reference evidence="2 3" key="1">
    <citation type="submission" date="2018-06" db="EMBL/GenBank/DDBJ databases">
        <title>ACT-28, a chromosomally-encoded AmpC with carbapenemase activity from Enterobacter kobei.</title>
        <authorList>
            <person name="Jousset A.B."/>
            <person name="Oueslati S."/>
            <person name="Bernabeu S."/>
            <person name="Takissian J."/>
            <person name="Creton E."/>
            <person name="Vogel A."/>
            <person name="Cotellon G."/>
            <person name="Bonnin R.A."/>
            <person name="Dortet L."/>
            <person name="Naas T."/>
        </authorList>
    </citation>
    <scope>NUCLEOTIDE SEQUENCE [LARGE SCALE GENOMIC DNA]</scope>
    <source>
        <strain evidence="2 3">99B3</strain>
    </source>
</reference>
<gene>
    <name evidence="2" type="ORF">DP202_10130</name>
</gene>
<accession>A0A330GBQ2</accession>
<comment type="caution">
    <text evidence="2">The sequence shown here is derived from an EMBL/GenBank/DDBJ whole genome shotgun (WGS) entry which is preliminary data.</text>
</comment>
<feature type="domain" description="DUF4123" evidence="1">
    <location>
        <begin position="30"/>
        <end position="138"/>
    </location>
</feature>